<sequence>MKEYRLHDSLLRNKKSDLVVCRIKKKIIEEETMRNNNSGNFVGGELIVSGFHQGMNMGALEVEKNDYIGSNQNQERYCYPYDFGGNYNVYSENPVSGELKVPDGLQEVGMMEELEGKESDYIDNSSLGFIMNDLEETDKAGRISEDLDAAYWSWNNQISSQECYTSHYEHRGMGGLQIGESGYMIDSNQGFTLEEVDMAGSNNQNEHVLECHIYEANGGNCVNSKNCLDGENIVSGMSEEMMRAVAEADDYIVNNVGFTMEYDWVDGSCEQNIMEDSNI</sequence>
<comment type="caution">
    <text evidence="1">The sequence shown here is derived from an EMBL/GenBank/DDBJ whole genome shotgun (WGS) entry which is preliminary data.</text>
</comment>
<organism evidence="1 2">
    <name type="scientific">Pistacia atlantica</name>
    <dbReference type="NCBI Taxonomy" id="434234"/>
    <lineage>
        <taxon>Eukaryota</taxon>
        <taxon>Viridiplantae</taxon>
        <taxon>Streptophyta</taxon>
        <taxon>Embryophyta</taxon>
        <taxon>Tracheophyta</taxon>
        <taxon>Spermatophyta</taxon>
        <taxon>Magnoliopsida</taxon>
        <taxon>eudicotyledons</taxon>
        <taxon>Gunneridae</taxon>
        <taxon>Pentapetalae</taxon>
        <taxon>rosids</taxon>
        <taxon>malvids</taxon>
        <taxon>Sapindales</taxon>
        <taxon>Anacardiaceae</taxon>
        <taxon>Pistacia</taxon>
    </lineage>
</organism>
<accession>A0ACC1BMT1</accession>
<reference evidence="2" key="1">
    <citation type="journal article" date="2023" name="G3 (Bethesda)">
        <title>Genome assembly and association tests identify interacting loci associated with vigor, precocity, and sex in interspecific pistachio rootstocks.</title>
        <authorList>
            <person name="Palmer W."/>
            <person name="Jacygrad E."/>
            <person name="Sagayaradj S."/>
            <person name="Cavanaugh K."/>
            <person name="Han R."/>
            <person name="Bertier L."/>
            <person name="Beede B."/>
            <person name="Kafkas S."/>
            <person name="Golino D."/>
            <person name="Preece J."/>
            <person name="Michelmore R."/>
        </authorList>
    </citation>
    <scope>NUCLEOTIDE SEQUENCE [LARGE SCALE GENOMIC DNA]</scope>
</reference>
<proteinExistence type="predicted"/>
<keyword evidence="2" id="KW-1185">Reference proteome</keyword>
<name>A0ACC1BMT1_9ROSI</name>
<gene>
    <name evidence="1" type="ORF">Patl1_20835</name>
</gene>
<evidence type="ECO:0000313" key="1">
    <source>
        <dbReference type="EMBL" id="KAJ0100256.1"/>
    </source>
</evidence>
<protein>
    <submittedName>
        <fullName evidence="1">Uncharacterized protein</fullName>
    </submittedName>
</protein>
<dbReference type="EMBL" id="CM047900">
    <property type="protein sequence ID" value="KAJ0100256.1"/>
    <property type="molecule type" value="Genomic_DNA"/>
</dbReference>
<dbReference type="Proteomes" id="UP001164250">
    <property type="component" value="Chromosome 4"/>
</dbReference>
<evidence type="ECO:0000313" key="2">
    <source>
        <dbReference type="Proteomes" id="UP001164250"/>
    </source>
</evidence>